<evidence type="ECO:0000259" key="1">
    <source>
        <dbReference type="Pfam" id="PF13614"/>
    </source>
</evidence>
<dbReference type="RefSeq" id="WP_004471471.1">
    <property type="nucleotide sequence ID" value="NZ_AHON02000025.1"/>
</dbReference>
<evidence type="ECO:0000313" key="2">
    <source>
        <dbReference type="EMBL" id="EKO34984.1"/>
    </source>
</evidence>
<dbReference type="InterPro" id="IPR050678">
    <property type="entry name" value="DNA_Partitioning_ATPase"/>
</dbReference>
<dbReference type="SUPFAM" id="SSF52540">
    <property type="entry name" value="P-loop containing nucleoside triphosphate hydrolases"/>
    <property type="match status" value="1"/>
</dbReference>
<dbReference type="PANTHER" id="PTHR13696:SF52">
    <property type="entry name" value="PARA FAMILY PROTEIN CT_582"/>
    <property type="match status" value="1"/>
</dbReference>
<dbReference type="InterPro" id="IPR025669">
    <property type="entry name" value="AAA_dom"/>
</dbReference>
<dbReference type="EMBL" id="AHON02000025">
    <property type="protein sequence ID" value="EKO34984.1"/>
    <property type="molecule type" value="Genomic_DNA"/>
</dbReference>
<dbReference type="AlphaFoldDB" id="A0A0E2BIH0"/>
<feature type="domain" description="AAA" evidence="1">
    <location>
        <begin position="6"/>
        <end position="171"/>
    </location>
</feature>
<keyword evidence="3" id="KW-1185">Reference proteome</keyword>
<reference evidence="2" key="1">
    <citation type="submission" date="2012-10" db="EMBL/GenBank/DDBJ databases">
        <authorList>
            <person name="Harkins D.M."/>
            <person name="Durkin A.S."/>
            <person name="Brinkac L.M."/>
            <person name="Haft D.H."/>
            <person name="Selengut J.D."/>
            <person name="Sanka R."/>
            <person name="DePew J."/>
            <person name="Purushe J."/>
            <person name="Matthias M.A."/>
            <person name="Vinetz J.M."/>
            <person name="Sutton G.G."/>
            <person name="Nierman W.C."/>
            <person name="Fouts D.E."/>
        </authorList>
    </citation>
    <scope>NUCLEOTIDE SEQUENCE [LARGE SCALE GENOMIC DNA]</scope>
    <source>
        <strain evidence="2">MOR084</strain>
    </source>
</reference>
<accession>A0A0E2BIH0</accession>
<sequence length="272" mass="30394">MSKRHNIIVVANPKGGVSKTTSTGHLAMALGKKAKVCVVDFDRQKDLSKMFFRGETDAFFEKANIFTLLKYQTTLKETIKNKYGVDVIVAAPSLRDFQFIASKDIEITLRLKEILSELDSEIILIDTPGSGSYETITALMAADTVIIPVIPELWSIDTLRDFFKTINETISQGATIEKIYLLPTRWGTSKESEQVHTQLYRTPEFLKKLKEKEPRSFNLVPSPEILTSIPFSKTIRDRTEAGEPLAENTNGKAAFSALADKIISELGLFSKV</sequence>
<organism evidence="2 3">
    <name type="scientific">Leptospira santarosai str. MOR084</name>
    <dbReference type="NCBI Taxonomy" id="1049984"/>
    <lineage>
        <taxon>Bacteria</taxon>
        <taxon>Pseudomonadati</taxon>
        <taxon>Spirochaetota</taxon>
        <taxon>Spirochaetia</taxon>
        <taxon>Leptospirales</taxon>
        <taxon>Leptospiraceae</taxon>
        <taxon>Leptospira</taxon>
    </lineage>
</organism>
<protein>
    <submittedName>
        <fullName evidence="2">CobQ/CobB/MinD/ParA nucleotide binding domain protein</fullName>
    </submittedName>
</protein>
<dbReference type="InterPro" id="IPR027417">
    <property type="entry name" value="P-loop_NTPase"/>
</dbReference>
<dbReference type="Gene3D" id="3.40.50.300">
    <property type="entry name" value="P-loop containing nucleotide triphosphate hydrolases"/>
    <property type="match status" value="1"/>
</dbReference>
<dbReference type="Pfam" id="PF13614">
    <property type="entry name" value="AAA_31"/>
    <property type="match status" value="1"/>
</dbReference>
<dbReference type="CDD" id="cd02042">
    <property type="entry name" value="ParAB_family"/>
    <property type="match status" value="1"/>
</dbReference>
<proteinExistence type="predicted"/>
<comment type="caution">
    <text evidence="2">The sequence shown here is derived from an EMBL/GenBank/DDBJ whole genome shotgun (WGS) entry which is preliminary data.</text>
</comment>
<evidence type="ECO:0000313" key="3">
    <source>
        <dbReference type="Proteomes" id="UP000006329"/>
    </source>
</evidence>
<dbReference type="PANTHER" id="PTHR13696">
    <property type="entry name" value="P-LOOP CONTAINING NUCLEOSIDE TRIPHOSPHATE HYDROLASE"/>
    <property type="match status" value="1"/>
</dbReference>
<name>A0A0E2BIH0_9LEPT</name>
<dbReference type="Proteomes" id="UP000006329">
    <property type="component" value="Unassembled WGS sequence"/>
</dbReference>
<gene>
    <name evidence="2" type="ORF">LEP1GSC179_0020</name>
</gene>